<evidence type="ECO:0000313" key="4">
    <source>
        <dbReference type="Proteomes" id="UP000312512"/>
    </source>
</evidence>
<comment type="caution">
    <text evidence="3">The sequence shown here is derived from an EMBL/GenBank/DDBJ whole genome shotgun (WGS) entry which is preliminary data.</text>
</comment>
<accession>A0A5P9YNL0</accession>
<dbReference type="Pfam" id="PF04075">
    <property type="entry name" value="F420H2_quin_red"/>
    <property type="match status" value="1"/>
</dbReference>
<dbReference type="InterPro" id="IPR012349">
    <property type="entry name" value="Split_barrel_FMN-bd"/>
</dbReference>
<evidence type="ECO:0000256" key="1">
    <source>
        <dbReference type="ARBA" id="ARBA00008710"/>
    </source>
</evidence>
<name>A0A5C4WRE3_9ACTN</name>
<dbReference type="OrthoDB" id="163266at2"/>
<dbReference type="NCBIfam" id="TIGR00026">
    <property type="entry name" value="hi_GC_TIGR00026"/>
    <property type="match status" value="1"/>
</dbReference>
<dbReference type="EMBL" id="VDLX02000003">
    <property type="protein sequence ID" value="KAB8195887.1"/>
    <property type="molecule type" value="Genomic_DNA"/>
</dbReference>
<dbReference type="GO" id="GO:0070967">
    <property type="term" value="F:coenzyme F420 binding"/>
    <property type="evidence" value="ECO:0007669"/>
    <property type="project" value="TreeGrafter"/>
</dbReference>
<evidence type="ECO:0000256" key="2">
    <source>
        <dbReference type="ARBA" id="ARBA00049106"/>
    </source>
</evidence>
<dbReference type="Proteomes" id="UP000312512">
    <property type="component" value="Unassembled WGS sequence"/>
</dbReference>
<dbReference type="GO" id="GO:0005886">
    <property type="term" value="C:plasma membrane"/>
    <property type="evidence" value="ECO:0007669"/>
    <property type="project" value="TreeGrafter"/>
</dbReference>
<gene>
    <name evidence="3" type="ORF">FH608_010365</name>
</gene>
<comment type="similarity">
    <text evidence="1">Belongs to the F420H(2)-dependent quinone reductase family.</text>
</comment>
<sequence>MEIIKKPDPPTGISRLLWRLPIHLYRVGLGRLMGSRVMLLNHVGRVSGKPRQAVIEVVERTARGYIAASGFGRRADWYQNVMKTPEVTIQVGGRTVQVTAVPLESEEGAELMARYAPRHPAAARRLCKIMGFGVDGSLADYREVGLRIPFVLFTPTGH</sequence>
<organism evidence="3 4">
    <name type="scientific">Nonomuraea phyllanthi</name>
    <dbReference type="NCBI Taxonomy" id="2219224"/>
    <lineage>
        <taxon>Bacteria</taxon>
        <taxon>Bacillati</taxon>
        <taxon>Actinomycetota</taxon>
        <taxon>Actinomycetes</taxon>
        <taxon>Streptosporangiales</taxon>
        <taxon>Streptosporangiaceae</taxon>
        <taxon>Nonomuraea</taxon>
    </lineage>
</organism>
<keyword evidence="4" id="KW-1185">Reference proteome</keyword>
<reference evidence="3 4" key="1">
    <citation type="submission" date="2019-10" db="EMBL/GenBank/DDBJ databases">
        <title>Nonomuraea sp. nov., isolated from Phyllanthus amarus.</title>
        <authorList>
            <person name="Klykleung N."/>
            <person name="Tanasupawat S."/>
        </authorList>
    </citation>
    <scope>NUCLEOTIDE SEQUENCE [LARGE SCALE GENOMIC DNA]</scope>
    <source>
        <strain evidence="3 4">PA1-10</strain>
    </source>
</reference>
<dbReference type="GO" id="GO:0016491">
    <property type="term" value="F:oxidoreductase activity"/>
    <property type="evidence" value="ECO:0007669"/>
    <property type="project" value="InterPro"/>
</dbReference>
<dbReference type="Gene3D" id="2.30.110.10">
    <property type="entry name" value="Electron Transport, Fmn-binding Protein, Chain A"/>
    <property type="match status" value="1"/>
</dbReference>
<accession>A0A5C4WRE3</accession>
<dbReference type="RefSeq" id="WP_139630205.1">
    <property type="nucleotide sequence ID" value="NZ_CP045572.1"/>
</dbReference>
<proteinExistence type="inferred from homology"/>
<comment type="catalytic activity">
    <reaction evidence="2">
        <text>oxidized coenzyme F420-(gamma-L-Glu)(n) + a quinol + H(+) = reduced coenzyme F420-(gamma-L-Glu)(n) + a quinone</text>
        <dbReference type="Rhea" id="RHEA:39663"/>
        <dbReference type="Rhea" id="RHEA-COMP:12939"/>
        <dbReference type="Rhea" id="RHEA-COMP:14378"/>
        <dbReference type="ChEBI" id="CHEBI:15378"/>
        <dbReference type="ChEBI" id="CHEBI:24646"/>
        <dbReference type="ChEBI" id="CHEBI:132124"/>
        <dbReference type="ChEBI" id="CHEBI:133980"/>
        <dbReference type="ChEBI" id="CHEBI:139511"/>
    </reaction>
</comment>
<dbReference type="PANTHER" id="PTHR39428">
    <property type="entry name" value="F420H(2)-DEPENDENT QUINONE REDUCTASE RV1261C"/>
    <property type="match status" value="1"/>
</dbReference>
<protein>
    <submittedName>
        <fullName evidence="3">Nitroreductase family deazaflavin-dependent oxidoreductase</fullName>
    </submittedName>
</protein>
<dbReference type="PANTHER" id="PTHR39428:SF1">
    <property type="entry name" value="F420H(2)-DEPENDENT QUINONE REDUCTASE RV1261C"/>
    <property type="match status" value="1"/>
</dbReference>
<dbReference type="AlphaFoldDB" id="A0A5C4WRE3"/>
<evidence type="ECO:0000313" key="3">
    <source>
        <dbReference type="EMBL" id="KAB8195887.1"/>
    </source>
</evidence>
<dbReference type="InterPro" id="IPR004378">
    <property type="entry name" value="F420H2_quin_Rdtase"/>
</dbReference>